<keyword evidence="2" id="KW-0067">ATP-binding</keyword>
<dbReference type="KEGG" id="tfl:RPIT_04195"/>
<dbReference type="Proteomes" id="UP000188324">
    <property type="component" value="Chromosome"/>
</dbReference>
<evidence type="ECO:0000313" key="7">
    <source>
        <dbReference type="Proteomes" id="UP000188324"/>
    </source>
</evidence>
<dbReference type="AlphaFoldDB" id="A0A1Q2CDB0"/>
<evidence type="ECO:0000313" key="6">
    <source>
        <dbReference type="EMBL" id="AQP44112.1"/>
    </source>
</evidence>
<dbReference type="NCBIfam" id="NF003828">
    <property type="entry name" value="PRK05416.1"/>
    <property type="match status" value="1"/>
</dbReference>
<dbReference type="OrthoDB" id="9784461at2"/>
<evidence type="ECO:0000256" key="2">
    <source>
        <dbReference type="ARBA" id="ARBA00022840"/>
    </source>
</evidence>
<dbReference type="InterPro" id="IPR053930">
    <property type="entry name" value="RapZ-like_N"/>
</dbReference>
<protein>
    <submittedName>
        <fullName evidence="6">RNase adaptor protein RapZ</fullName>
    </submittedName>
</protein>
<dbReference type="Gene3D" id="3.40.50.300">
    <property type="entry name" value="P-loop containing nucleotide triphosphate hydrolases"/>
    <property type="match status" value="1"/>
</dbReference>
<proteinExistence type="inferred from homology"/>
<dbReference type="GO" id="GO:0005525">
    <property type="term" value="F:GTP binding"/>
    <property type="evidence" value="ECO:0007669"/>
    <property type="project" value="UniProtKB-UniRule"/>
</dbReference>
<feature type="domain" description="RapZ-like N-terminal" evidence="4">
    <location>
        <begin position="8"/>
        <end position="160"/>
    </location>
</feature>
<organism evidence="6 7">
    <name type="scientific">Tessaracoccus flavus</name>
    <dbReference type="NCBI Taxonomy" id="1610493"/>
    <lineage>
        <taxon>Bacteria</taxon>
        <taxon>Bacillati</taxon>
        <taxon>Actinomycetota</taxon>
        <taxon>Actinomycetes</taxon>
        <taxon>Propionibacteriales</taxon>
        <taxon>Propionibacteriaceae</taxon>
        <taxon>Tessaracoccus</taxon>
    </lineage>
</organism>
<evidence type="ECO:0000259" key="5">
    <source>
        <dbReference type="Pfam" id="PF22740"/>
    </source>
</evidence>
<dbReference type="EMBL" id="CP019605">
    <property type="protein sequence ID" value="AQP44112.1"/>
    <property type="molecule type" value="Genomic_DNA"/>
</dbReference>
<keyword evidence="7" id="KW-1185">Reference proteome</keyword>
<dbReference type="RefSeq" id="WP_077340942.1">
    <property type="nucleotide sequence ID" value="NZ_CP019605.1"/>
</dbReference>
<dbReference type="Pfam" id="PF22740">
    <property type="entry name" value="PapZ_C"/>
    <property type="match status" value="1"/>
</dbReference>
<dbReference type="GO" id="GO:0005524">
    <property type="term" value="F:ATP binding"/>
    <property type="evidence" value="ECO:0007669"/>
    <property type="project" value="UniProtKB-UniRule"/>
</dbReference>
<dbReference type="HAMAP" id="MF_00636">
    <property type="entry name" value="RapZ_like"/>
    <property type="match status" value="1"/>
</dbReference>
<evidence type="ECO:0000256" key="3">
    <source>
        <dbReference type="ARBA" id="ARBA00023134"/>
    </source>
</evidence>
<evidence type="ECO:0000256" key="1">
    <source>
        <dbReference type="ARBA" id="ARBA00022741"/>
    </source>
</evidence>
<keyword evidence="3" id="KW-0342">GTP-binding</keyword>
<dbReference type="InterPro" id="IPR027417">
    <property type="entry name" value="P-loop_NTPase"/>
</dbReference>
<gene>
    <name evidence="6" type="ORF">RPIT_04195</name>
</gene>
<reference evidence="6 7" key="1">
    <citation type="journal article" date="2016" name="Int. J. Syst. Evol. Microbiol.">
        <title>Tessaracoccus flavus sp. nov., isolated from the drainage system of a lindane-producing factory.</title>
        <authorList>
            <person name="Kumari R."/>
            <person name="Singh P."/>
            <person name="Schumann P."/>
            <person name="Lal R."/>
        </authorList>
    </citation>
    <scope>NUCLEOTIDE SEQUENCE [LARGE SCALE GENOMIC DNA]</scope>
    <source>
        <strain evidence="6 7">RP1T</strain>
    </source>
</reference>
<accession>A0A1Q2CDB0</accession>
<dbReference type="InterPro" id="IPR005337">
    <property type="entry name" value="RapZ-like"/>
</dbReference>
<keyword evidence="1" id="KW-0547">Nucleotide-binding</keyword>
<dbReference type="PIRSF" id="PIRSF005052">
    <property type="entry name" value="P-loopkin"/>
    <property type="match status" value="1"/>
</dbReference>
<name>A0A1Q2CDB0_9ACTN</name>
<dbReference type="SUPFAM" id="SSF52540">
    <property type="entry name" value="P-loop containing nucleoside triphosphate hydrolases"/>
    <property type="match status" value="1"/>
</dbReference>
<dbReference type="STRING" id="1610493.RPIT_04195"/>
<sequence length="288" mass="31966">MTDAAPLEFALITGLSGAGRRTAAHTMEDLGWYVVDNLPPEMLPSLAEILRGFGVRRLAVVADVRSREQFERLPAAIEQLKSDGAVVTSLFLEATDDVIVQRQESNRRPLPLQGGDRLIEGIERERRLLADLRADADIVVDTSYISARQLAQRVANHFGDEATDKLKVAIISFGFKNGVPIDADMVFDVRFLPNPFWIPELRPKSGLSKDVAQYVLKHDAAKRFQDHMVELIETVSPGYLKEGKRHVTVAIGCTGGKHRSTSMGEELSERLRAKGFPTTVLHRDLGKE</sequence>
<dbReference type="Pfam" id="PF03668">
    <property type="entry name" value="RapZ-like_N"/>
    <property type="match status" value="1"/>
</dbReference>
<dbReference type="PANTHER" id="PTHR30448:SF0">
    <property type="entry name" value="RNASE ADAPTER PROTEIN RAPZ"/>
    <property type="match status" value="1"/>
</dbReference>
<feature type="domain" description="RapZ C-terminal" evidence="5">
    <location>
        <begin position="167"/>
        <end position="285"/>
    </location>
</feature>
<evidence type="ECO:0000259" key="4">
    <source>
        <dbReference type="Pfam" id="PF03668"/>
    </source>
</evidence>
<dbReference type="PANTHER" id="PTHR30448">
    <property type="entry name" value="RNASE ADAPTER PROTEIN RAPZ"/>
    <property type="match status" value="1"/>
</dbReference>
<dbReference type="InterPro" id="IPR053931">
    <property type="entry name" value="RapZ_C"/>
</dbReference>